<feature type="domain" description="Fe-S hydro-lyase tartrate dehydratase beta-type catalytic" evidence="3">
    <location>
        <begin position="7"/>
        <end position="182"/>
    </location>
</feature>
<dbReference type="InterPro" id="IPR004647">
    <property type="entry name" value="Fe-S_hydro-lyase_TtdB-typ_cat"/>
</dbReference>
<dbReference type="GO" id="GO:0016836">
    <property type="term" value="F:hydro-lyase activity"/>
    <property type="evidence" value="ECO:0007669"/>
    <property type="project" value="InterPro"/>
</dbReference>
<dbReference type="Gene3D" id="3.20.130.10">
    <property type="entry name" value="Fe-S hydro-lyase, tartrate dehydratase beta-type, catalytic domain"/>
    <property type="match status" value="1"/>
</dbReference>
<dbReference type="Pfam" id="PF05683">
    <property type="entry name" value="Fumerase_C"/>
    <property type="match status" value="1"/>
</dbReference>
<comment type="similarity">
    <text evidence="1">Belongs to the class-I fumarase family.</text>
</comment>
<dbReference type="EMBL" id="CP002218">
    <property type="protein sequence ID" value="ADN61947.1"/>
    <property type="molecule type" value="Genomic_DNA"/>
</dbReference>
<dbReference type="InterPro" id="IPR036660">
    <property type="entry name" value="Fe-S_hydroAse_TtdB_cat_sf"/>
</dbReference>
<evidence type="ECO:0000313" key="4">
    <source>
        <dbReference type="EMBL" id="ADN61947.1"/>
    </source>
</evidence>
<evidence type="ECO:0000256" key="1">
    <source>
        <dbReference type="ARBA" id="ARBA00008876"/>
    </source>
</evidence>
<accession>E1TIN8</accession>
<organism evidence="4">
    <name type="scientific">Burkholderia sp. (strain CCGE1003)</name>
    <dbReference type="NCBI Taxonomy" id="640512"/>
    <lineage>
        <taxon>Bacteria</taxon>
        <taxon>Pseudomonadati</taxon>
        <taxon>Pseudomonadota</taxon>
        <taxon>Betaproteobacteria</taxon>
        <taxon>Burkholderiales</taxon>
        <taxon>Burkholderiaceae</taxon>
        <taxon>Burkholderia</taxon>
    </lineage>
</organism>
<gene>
    <name evidence="4" type="ordered locus">BC1003_6050</name>
</gene>
<dbReference type="STRING" id="640512.BC1003_6050"/>
<evidence type="ECO:0000256" key="2">
    <source>
        <dbReference type="ARBA" id="ARBA00023239"/>
    </source>
</evidence>
<dbReference type="PANTHER" id="PTHR43351:SF2">
    <property type="entry name" value="L(+)-TARTRATE DEHYDRATASE SUBUNIT BETA-RELATED"/>
    <property type="match status" value="1"/>
</dbReference>
<dbReference type="SUPFAM" id="SSF117457">
    <property type="entry name" value="FumA C-terminal domain-like"/>
    <property type="match status" value="1"/>
</dbReference>
<dbReference type="eggNOG" id="COG1838">
    <property type="taxonomic scope" value="Bacteria"/>
</dbReference>
<dbReference type="HOGENOM" id="CLU_098588_0_0_4"/>
<sequence length="209" mass="22988">MLKTHNLQLPIDEISLRDLSVGDLVYLSGEIVVSAGLPTYQRLTEFVNDKKPLPLDFAGGTLFHVGSMTREDSGSYEMLYLNPTTSTRFNQYMPTLIRGLGLRLTGGKGGLDMESVHAMKETGCIYLSFLGGGCALLSQAIREVTGVYWKDLITHYRLVKVRVENLGPLTVGIDVHGNSVYEGLTQNALSKLPEILTTLKDERQAGSHE</sequence>
<dbReference type="KEGG" id="bgf:BC1003_6050"/>
<keyword evidence="2 4" id="KW-0456">Lyase</keyword>
<reference evidence="4" key="1">
    <citation type="submission" date="2010-09" db="EMBL/GenBank/DDBJ databases">
        <title>Complete sequence of chromosome2 of Burkholderia sp. CCGE1003.</title>
        <authorList>
            <consortium name="US DOE Joint Genome Institute"/>
            <person name="Lucas S."/>
            <person name="Copeland A."/>
            <person name="Lapidus A."/>
            <person name="Cheng J.-F."/>
            <person name="Bruce D."/>
            <person name="Goodwin L."/>
            <person name="Pitluck S."/>
            <person name="Daligault H."/>
            <person name="Davenport K."/>
            <person name="Detter J.C."/>
            <person name="Han C."/>
            <person name="Tapia R."/>
            <person name="Land M."/>
            <person name="Hauser L."/>
            <person name="Jeffries C."/>
            <person name="Kyrpides N."/>
            <person name="Ivanova N."/>
            <person name="Ovchinnikova G."/>
            <person name="Martinez-Romero E."/>
            <person name="Rogel M.A."/>
            <person name="Auchtung J."/>
            <person name="Tiedje J.M."/>
            <person name="Woyke T."/>
        </authorList>
    </citation>
    <scope>NUCLEOTIDE SEQUENCE</scope>
    <source>
        <strain evidence="4">CCGE1003</strain>
    </source>
</reference>
<dbReference type="OrthoDB" id="9798978at2"/>
<dbReference type="PANTHER" id="PTHR43351">
    <property type="entry name" value="L(+)-TARTRATE DEHYDRATASE SUBUNIT BETA"/>
    <property type="match status" value="1"/>
</dbReference>
<evidence type="ECO:0000259" key="3">
    <source>
        <dbReference type="Pfam" id="PF05683"/>
    </source>
</evidence>
<protein>
    <submittedName>
        <fullName evidence="4">Fe-S type hydro-lyase tartrate/fumarate beta region</fullName>
    </submittedName>
</protein>
<dbReference type="AlphaFoldDB" id="E1TIN8"/>
<proteinExistence type="inferred from homology"/>
<name>E1TIN8_BURSG</name>